<organism evidence="1 2">
    <name type="scientific">Enhygromyxa salina</name>
    <dbReference type="NCBI Taxonomy" id="215803"/>
    <lineage>
        <taxon>Bacteria</taxon>
        <taxon>Pseudomonadati</taxon>
        <taxon>Myxococcota</taxon>
        <taxon>Polyangia</taxon>
        <taxon>Nannocystales</taxon>
        <taxon>Nannocystaceae</taxon>
        <taxon>Enhygromyxa</taxon>
    </lineage>
</organism>
<dbReference type="RefSeq" id="WP_052548153.1">
    <property type="nucleotide sequence ID" value="NZ_JMCC02000021.1"/>
</dbReference>
<dbReference type="Proteomes" id="UP000031599">
    <property type="component" value="Unassembled WGS sequence"/>
</dbReference>
<dbReference type="EMBL" id="JMCC02000021">
    <property type="protein sequence ID" value="KIG17729.1"/>
    <property type="molecule type" value="Genomic_DNA"/>
</dbReference>
<gene>
    <name evidence="1" type="ORF">DB30_03004</name>
</gene>
<sequence length="235" mass="25008">MSLEITPADRATFYAAALRLLRFVEGRAPTQRRFGPDADALWKGFAGGLETRDRVDILLRDADVAWPGAFGARATFDLRSVAEDDAFGSAWVSLEPMEGEKVWRSVVREPAPTDVNQTLTAIAASWGLKLGAHELAKPSPGTKLIIGGASAIAAALRAFADDDTLSWPTQVIVVADHPGERQLACAAAAVVNTDTASRLRTSGDHDRTNLAGYQPLVSSDASPEVRATIEALTAK</sequence>
<name>A0A0C1ZJU9_9BACT</name>
<evidence type="ECO:0000313" key="2">
    <source>
        <dbReference type="Proteomes" id="UP000031599"/>
    </source>
</evidence>
<accession>A0A0C1ZJU9</accession>
<evidence type="ECO:0000313" key="1">
    <source>
        <dbReference type="EMBL" id="KIG17729.1"/>
    </source>
</evidence>
<reference evidence="1 2" key="1">
    <citation type="submission" date="2014-12" db="EMBL/GenBank/DDBJ databases">
        <title>Genome assembly of Enhygromyxa salina DSM 15201.</title>
        <authorList>
            <person name="Sharma G."/>
            <person name="Subramanian S."/>
        </authorList>
    </citation>
    <scope>NUCLEOTIDE SEQUENCE [LARGE SCALE GENOMIC DNA]</scope>
    <source>
        <strain evidence="1 2">DSM 15201</strain>
    </source>
</reference>
<protein>
    <submittedName>
        <fullName evidence="1">Uncharacterized protein</fullName>
    </submittedName>
</protein>
<proteinExistence type="predicted"/>
<comment type="caution">
    <text evidence="1">The sequence shown here is derived from an EMBL/GenBank/DDBJ whole genome shotgun (WGS) entry which is preliminary data.</text>
</comment>
<dbReference type="AlphaFoldDB" id="A0A0C1ZJU9"/>